<keyword evidence="15" id="KW-1185">Reference proteome</keyword>
<feature type="binding site" evidence="7">
    <location>
        <position position="235"/>
    </location>
    <ligand>
        <name>Mg(2+)</name>
        <dbReference type="ChEBI" id="CHEBI:18420"/>
    </ligand>
</feature>
<proteinExistence type="inferred from homology"/>
<evidence type="ECO:0000256" key="9">
    <source>
        <dbReference type="RuleBase" id="RU004327"/>
    </source>
</evidence>
<dbReference type="InterPro" id="IPR005841">
    <property type="entry name" value="Alpha-D-phosphohexomutase_SF"/>
</dbReference>
<dbReference type="PANTHER" id="PTHR42946">
    <property type="entry name" value="PHOSPHOHEXOSE MUTASE"/>
    <property type="match status" value="1"/>
</dbReference>
<dbReference type="InterPro" id="IPR005843">
    <property type="entry name" value="A-D-PHexomutase_C"/>
</dbReference>
<comment type="function">
    <text evidence="7 9">Catalyzes the conversion of glucosamine-6-phosphate to glucosamine-1-phosphate.</text>
</comment>
<comment type="cofactor">
    <cofactor evidence="7">
        <name>Mg(2+)</name>
        <dbReference type="ChEBI" id="CHEBI:18420"/>
    </cofactor>
    <text evidence="7">Binds 1 Mg(2+) ion per subunit.</text>
</comment>
<evidence type="ECO:0000259" key="13">
    <source>
        <dbReference type="Pfam" id="PF02880"/>
    </source>
</evidence>
<dbReference type="HAMAP" id="MF_01554_B">
    <property type="entry name" value="GlmM_B"/>
    <property type="match status" value="1"/>
</dbReference>
<name>A0A7G9RZS0_9FIRM</name>
<dbReference type="SUPFAM" id="SSF53738">
    <property type="entry name" value="Phosphoglucomutase, first 3 domains"/>
    <property type="match status" value="3"/>
</dbReference>
<dbReference type="KEGG" id="eio:H9L01_01660"/>
<dbReference type="Pfam" id="PF00408">
    <property type="entry name" value="PGM_PMM_IV"/>
    <property type="match status" value="1"/>
</dbReference>
<evidence type="ECO:0000256" key="5">
    <source>
        <dbReference type="ARBA" id="ARBA00023235"/>
    </source>
</evidence>
<organism evidence="14 15">
    <name type="scientific">Erysipelothrix inopinata</name>
    <dbReference type="NCBI Taxonomy" id="225084"/>
    <lineage>
        <taxon>Bacteria</taxon>
        <taxon>Bacillati</taxon>
        <taxon>Bacillota</taxon>
        <taxon>Erysipelotrichia</taxon>
        <taxon>Erysipelotrichales</taxon>
        <taxon>Erysipelotrichaceae</taxon>
        <taxon>Erysipelothrix</taxon>
    </lineage>
</organism>
<dbReference type="EC" id="5.4.2.10" evidence="7 9"/>
<evidence type="ECO:0000313" key="14">
    <source>
        <dbReference type="EMBL" id="QNN61095.1"/>
    </source>
</evidence>
<dbReference type="Pfam" id="PF02880">
    <property type="entry name" value="PGM_PMM_III"/>
    <property type="match status" value="1"/>
</dbReference>
<dbReference type="GO" id="GO:0009252">
    <property type="term" value="P:peptidoglycan biosynthetic process"/>
    <property type="evidence" value="ECO:0007669"/>
    <property type="project" value="TreeGrafter"/>
</dbReference>
<feature type="active site" description="Phosphoserine intermediate" evidence="7">
    <location>
        <position position="96"/>
    </location>
</feature>
<dbReference type="Pfam" id="PF02878">
    <property type="entry name" value="PGM_PMM_I"/>
    <property type="match status" value="1"/>
</dbReference>
<feature type="domain" description="Alpha-D-phosphohexomutase alpha/beta/alpha" evidence="13">
    <location>
        <begin position="252"/>
        <end position="362"/>
    </location>
</feature>
<dbReference type="PRINTS" id="PR00509">
    <property type="entry name" value="PGMPMM"/>
</dbReference>
<evidence type="ECO:0000256" key="7">
    <source>
        <dbReference type="HAMAP-Rule" id="MF_01554"/>
    </source>
</evidence>
<dbReference type="GO" id="GO:0006048">
    <property type="term" value="P:UDP-N-acetylglucosamine biosynthetic process"/>
    <property type="evidence" value="ECO:0007669"/>
    <property type="project" value="TreeGrafter"/>
</dbReference>
<sequence>MTKYFGTDGIRGKANEGLTVELALKVGQYLGYTHRGKKIVVGQDTRLSSTMFASAIAAGATSYGADVYLLGVCATPALAYTVNNHGFEGGVMISASHNPYHDNGLKCFASNGMKISSQFEDEIESYIDGDISIEPAHENEIGRVIDFASGVDAYLEHIESLIDVRFDNLKIVLDCANGSAVSSAENAFKTLGANVIVMNNEPDGININTNCGSTHPESLMDRVVSEKADMGFAFDGDADRCLAVDHKGNLVDGDGILYILGRYLKEKEMLKDDTIVSTVMANIGFKKVCEKYGLNVITTQVGDRYVYQEMFANDYKLGGEQSGHIILKDYATTGDGVLTALVLSEVAVKHNQSLFELNEEFVQYPQLLENLRVKDKKVILEDATVAKEIERIENELGDEGRILVRPSGTEPLIRVMVEAKTQEICDRHVSDMIEIIKNIG</sequence>
<accession>A0A7G9RZS0</accession>
<comment type="similarity">
    <text evidence="1 7 8">Belongs to the phosphohexose mutase family.</text>
</comment>
<gene>
    <name evidence="7" type="primary">glmM</name>
    <name evidence="14" type="ORF">H9L01_01660</name>
</gene>
<dbReference type="Gene3D" id="3.30.310.50">
    <property type="entry name" value="Alpha-D-phosphohexomutase, C-terminal domain"/>
    <property type="match status" value="1"/>
</dbReference>
<evidence type="ECO:0000256" key="4">
    <source>
        <dbReference type="ARBA" id="ARBA00022842"/>
    </source>
</evidence>
<evidence type="ECO:0000256" key="1">
    <source>
        <dbReference type="ARBA" id="ARBA00010231"/>
    </source>
</evidence>
<evidence type="ECO:0000256" key="2">
    <source>
        <dbReference type="ARBA" id="ARBA00022553"/>
    </source>
</evidence>
<protein>
    <recommendedName>
        <fullName evidence="7 9">Phosphoglucosamine mutase</fullName>
        <ecNumber evidence="7 9">5.4.2.10</ecNumber>
    </recommendedName>
</protein>
<dbReference type="FunFam" id="3.30.310.50:FF:000001">
    <property type="entry name" value="Phosphoglucosamine mutase"/>
    <property type="match status" value="1"/>
</dbReference>
<evidence type="ECO:0000259" key="10">
    <source>
        <dbReference type="Pfam" id="PF00408"/>
    </source>
</evidence>
<feature type="domain" description="Alpha-D-phosphohexomutase C-terminal" evidence="10">
    <location>
        <begin position="369"/>
        <end position="433"/>
    </location>
</feature>
<dbReference type="PANTHER" id="PTHR42946:SF1">
    <property type="entry name" value="PHOSPHOGLUCOMUTASE (ALPHA-D-GLUCOSE-1,6-BISPHOSPHATE-DEPENDENT)"/>
    <property type="match status" value="1"/>
</dbReference>
<dbReference type="GO" id="GO:0005829">
    <property type="term" value="C:cytosol"/>
    <property type="evidence" value="ECO:0007669"/>
    <property type="project" value="TreeGrafter"/>
</dbReference>
<keyword evidence="4 7" id="KW-0460">Magnesium</keyword>
<dbReference type="AlphaFoldDB" id="A0A7G9RZS0"/>
<dbReference type="Gene3D" id="3.40.120.10">
    <property type="entry name" value="Alpha-D-Glucose-1,6-Bisphosphate, subunit A, domain 3"/>
    <property type="match status" value="3"/>
</dbReference>
<dbReference type="SUPFAM" id="SSF55957">
    <property type="entry name" value="Phosphoglucomutase, C-terminal domain"/>
    <property type="match status" value="1"/>
</dbReference>
<dbReference type="PROSITE" id="PS00710">
    <property type="entry name" value="PGM_PMM"/>
    <property type="match status" value="1"/>
</dbReference>
<feature type="binding site" evidence="7">
    <location>
        <position position="239"/>
    </location>
    <ligand>
        <name>Mg(2+)</name>
        <dbReference type="ChEBI" id="CHEBI:18420"/>
    </ligand>
</feature>
<dbReference type="RefSeq" id="WP_187534213.1">
    <property type="nucleotide sequence ID" value="NZ_CBCSHU010000001.1"/>
</dbReference>
<dbReference type="InterPro" id="IPR005846">
    <property type="entry name" value="A-D-PHexomutase_a/b/a-III"/>
</dbReference>
<keyword evidence="2 7" id="KW-0597">Phosphoprotein</keyword>
<dbReference type="GO" id="GO:0008966">
    <property type="term" value="F:phosphoglucosamine mutase activity"/>
    <property type="evidence" value="ECO:0007669"/>
    <property type="project" value="UniProtKB-UniRule"/>
</dbReference>
<reference evidence="14 15" key="1">
    <citation type="submission" date="2020-08" db="EMBL/GenBank/DDBJ databases">
        <title>Genome sequence of Erysipelothrix inopinata DSM 15511T.</title>
        <authorList>
            <person name="Hyun D.-W."/>
            <person name="Bae J.-W."/>
        </authorList>
    </citation>
    <scope>NUCLEOTIDE SEQUENCE [LARGE SCALE GENOMIC DNA]</scope>
    <source>
        <strain evidence="14 15">DSM 15511</strain>
    </source>
</reference>
<evidence type="ECO:0000256" key="8">
    <source>
        <dbReference type="RuleBase" id="RU004326"/>
    </source>
</evidence>
<evidence type="ECO:0000256" key="3">
    <source>
        <dbReference type="ARBA" id="ARBA00022723"/>
    </source>
</evidence>
<dbReference type="InterPro" id="IPR050060">
    <property type="entry name" value="Phosphoglucosamine_mutase"/>
</dbReference>
<dbReference type="InterPro" id="IPR005845">
    <property type="entry name" value="A-D-PHexomutase_a/b/a-II"/>
</dbReference>
<evidence type="ECO:0000313" key="15">
    <source>
        <dbReference type="Proteomes" id="UP000515928"/>
    </source>
</evidence>
<dbReference type="Proteomes" id="UP000515928">
    <property type="component" value="Chromosome"/>
</dbReference>
<dbReference type="GO" id="GO:0004615">
    <property type="term" value="F:phosphomannomutase activity"/>
    <property type="evidence" value="ECO:0007669"/>
    <property type="project" value="TreeGrafter"/>
</dbReference>
<comment type="PTM">
    <text evidence="7">Activated by phosphorylation.</text>
</comment>
<keyword evidence="3 7" id="KW-0479">Metal-binding</keyword>
<feature type="modified residue" description="Phosphoserine" evidence="7">
    <location>
        <position position="96"/>
    </location>
</feature>
<evidence type="ECO:0000256" key="6">
    <source>
        <dbReference type="ARBA" id="ARBA00050364"/>
    </source>
</evidence>
<dbReference type="NCBIfam" id="TIGR01455">
    <property type="entry name" value="glmM"/>
    <property type="match status" value="1"/>
</dbReference>
<feature type="binding site" description="via phosphate group" evidence="7">
    <location>
        <position position="96"/>
    </location>
    <ligand>
        <name>Mg(2+)</name>
        <dbReference type="ChEBI" id="CHEBI:18420"/>
    </ligand>
</feature>
<comment type="catalytic activity">
    <reaction evidence="6 7 9">
        <text>alpha-D-glucosamine 1-phosphate = D-glucosamine 6-phosphate</text>
        <dbReference type="Rhea" id="RHEA:23424"/>
        <dbReference type="ChEBI" id="CHEBI:58516"/>
        <dbReference type="ChEBI" id="CHEBI:58725"/>
        <dbReference type="EC" id="5.4.2.10"/>
    </reaction>
</comment>
<feature type="binding site" evidence="7">
    <location>
        <position position="237"/>
    </location>
    <ligand>
        <name>Mg(2+)</name>
        <dbReference type="ChEBI" id="CHEBI:18420"/>
    </ligand>
</feature>
<dbReference type="FunFam" id="3.40.120.10:FF:000001">
    <property type="entry name" value="Phosphoglucosamine mutase"/>
    <property type="match status" value="1"/>
</dbReference>
<dbReference type="EMBL" id="CP060715">
    <property type="protein sequence ID" value="QNN61095.1"/>
    <property type="molecule type" value="Genomic_DNA"/>
</dbReference>
<dbReference type="InterPro" id="IPR016055">
    <property type="entry name" value="A-D-PHexomutase_a/b/a-I/II/III"/>
</dbReference>
<dbReference type="InterPro" id="IPR005844">
    <property type="entry name" value="A-D-PHexomutase_a/b/a-I"/>
</dbReference>
<evidence type="ECO:0000259" key="11">
    <source>
        <dbReference type="Pfam" id="PF02878"/>
    </source>
</evidence>
<evidence type="ECO:0000259" key="12">
    <source>
        <dbReference type="Pfam" id="PF02879"/>
    </source>
</evidence>
<dbReference type="GO" id="GO:0005975">
    <property type="term" value="P:carbohydrate metabolic process"/>
    <property type="evidence" value="ECO:0007669"/>
    <property type="project" value="InterPro"/>
</dbReference>
<dbReference type="GO" id="GO:0000287">
    <property type="term" value="F:magnesium ion binding"/>
    <property type="evidence" value="ECO:0007669"/>
    <property type="project" value="UniProtKB-UniRule"/>
</dbReference>
<dbReference type="InterPro" id="IPR016066">
    <property type="entry name" value="A-D-PHexomutase_CS"/>
</dbReference>
<feature type="domain" description="Alpha-D-phosphohexomutase alpha/beta/alpha" evidence="11">
    <location>
        <begin position="3"/>
        <end position="128"/>
    </location>
</feature>
<dbReference type="CDD" id="cd05802">
    <property type="entry name" value="GlmM"/>
    <property type="match status" value="1"/>
</dbReference>
<keyword evidence="5 7" id="KW-0413">Isomerase</keyword>
<feature type="domain" description="Alpha-D-phosphohexomutase alpha/beta/alpha" evidence="12">
    <location>
        <begin position="152"/>
        <end position="248"/>
    </location>
</feature>
<dbReference type="InterPro" id="IPR036900">
    <property type="entry name" value="A-D-PHexomutase_C_sf"/>
</dbReference>
<dbReference type="Pfam" id="PF02879">
    <property type="entry name" value="PGM_PMM_II"/>
    <property type="match status" value="1"/>
</dbReference>
<dbReference type="FunFam" id="3.40.120.10:FF:000003">
    <property type="entry name" value="Phosphoglucosamine mutase"/>
    <property type="match status" value="1"/>
</dbReference>
<dbReference type="InterPro" id="IPR006352">
    <property type="entry name" value="GlmM_bact"/>
</dbReference>